<evidence type="ECO:0000313" key="2">
    <source>
        <dbReference type="EMBL" id="SVE38993.1"/>
    </source>
</evidence>
<dbReference type="PANTHER" id="PTHR48094:SF12">
    <property type="entry name" value="PARKINSON DISEASE PROTEIN 7 HOMOLOG"/>
    <property type="match status" value="1"/>
</dbReference>
<dbReference type="InterPro" id="IPR050325">
    <property type="entry name" value="Prot/Nucl_acid_deglycase"/>
</dbReference>
<dbReference type="PANTHER" id="PTHR48094">
    <property type="entry name" value="PROTEIN/NUCLEIC ACID DEGLYCASE DJ-1-RELATED"/>
    <property type="match status" value="1"/>
</dbReference>
<dbReference type="AlphaFoldDB" id="A0A383D409"/>
<feature type="domain" description="DJ-1/PfpI" evidence="1">
    <location>
        <begin position="21"/>
        <end position="187"/>
    </location>
</feature>
<proteinExistence type="predicted"/>
<organism evidence="2">
    <name type="scientific">marine metagenome</name>
    <dbReference type="NCBI Taxonomy" id="408172"/>
    <lineage>
        <taxon>unclassified sequences</taxon>
        <taxon>metagenomes</taxon>
        <taxon>ecological metagenomes</taxon>
    </lineage>
</organism>
<dbReference type="SUPFAM" id="SSF52317">
    <property type="entry name" value="Class I glutamine amidotransferase-like"/>
    <property type="match status" value="1"/>
</dbReference>
<dbReference type="EMBL" id="UINC01213975">
    <property type="protein sequence ID" value="SVE38993.1"/>
    <property type="molecule type" value="Genomic_DNA"/>
</dbReference>
<dbReference type="InterPro" id="IPR002818">
    <property type="entry name" value="DJ-1/PfpI"/>
</dbReference>
<name>A0A383D409_9ZZZZ</name>
<sequence length="188" mass="20454">MKNNRLIDLGHKMSKLSGRNALIIIPKSQFCEEELYGVKYALKQAGVRVVVLSKSGQEALSMNRKKYKPDGMVVDWNKQPGIGGKYHVVILVGGKGARKSLLDDPIVPQILTDHYRSGSVIGALGSAIIVLMRASLILGEIPLLREELAKKELEDLGAVCIDTLVTSEGRIVLGQGEDSVSEFTQSII</sequence>
<dbReference type="Pfam" id="PF01965">
    <property type="entry name" value="DJ-1_PfpI"/>
    <property type="match status" value="1"/>
</dbReference>
<feature type="non-terminal residue" evidence="2">
    <location>
        <position position="188"/>
    </location>
</feature>
<accession>A0A383D409</accession>
<evidence type="ECO:0000259" key="1">
    <source>
        <dbReference type="Pfam" id="PF01965"/>
    </source>
</evidence>
<dbReference type="InterPro" id="IPR029062">
    <property type="entry name" value="Class_I_gatase-like"/>
</dbReference>
<dbReference type="Gene3D" id="3.40.50.880">
    <property type="match status" value="1"/>
</dbReference>
<gene>
    <name evidence="2" type="ORF">METZ01_LOCUS491847</name>
</gene>
<protein>
    <recommendedName>
        <fullName evidence="1">DJ-1/PfpI domain-containing protein</fullName>
    </recommendedName>
</protein>
<reference evidence="2" key="1">
    <citation type="submission" date="2018-05" db="EMBL/GenBank/DDBJ databases">
        <authorList>
            <person name="Lanie J.A."/>
            <person name="Ng W.-L."/>
            <person name="Kazmierczak K.M."/>
            <person name="Andrzejewski T.M."/>
            <person name="Davidsen T.M."/>
            <person name="Wayne K.J."/>
            <person name="Tettelin H."/>
            <person name="Glass J.I."/>
            <person name="Rusch D."/>
            <person name="Podicherti R."/>
            <person name="Tsui H.-C.T."/>
            <person name="Winkler M.E."/>
        </authorList>
    </citation>
    <scope>NUCLEOTIDE SEQUENCE</scope>
</reference>
<dbReference type="GO" id="GO:0005737">
    <property type="term" value="C:cytoplasm"/>
    <property type="evidence" value="ECO:0007669"/>
    <property type="project" value="TreeGrafter"/>
</dbReference>